<reference evidence="1" key="1">
    <citation type="submission" date="2014-11" db="EMBL/GenBank/DDBJ databases">
        <authorList>
            <person name="Amaro Gonzalez C."/>
        </authorList>
    </citation>
    <scope>NUCLEOTIDE SEQUENCE</scope>
</reference>
<reference evidence="1" key="2">
    <citation type="journal article" date="2015" name="Fish Shellfish Immunol.">
        <title>Early steps in the European eel (Anguilla anguilla)-Vibrio vulnificus interaction in the gills: Role of the RtxA13 toxin.</title>
        <authorList>
            <person name="Callol A."/>
            <person name="Pajuelo D."/>
            <person name="Ebbesson L."/>
            <person name="Teles M."/>
            <person name="MacKenzie S."/>
            <person name="Amaro C."/>
        </authorList>
    </citation>
    <scope>NUCLEOTIDE SEQUENCE</scope>
</reference>
<accession>A0A0E9SLD6</accession>
<protein>
    <submittedName>
        <fullName evidence="1">Uncharacterized protein</fullName>
    </submittedName>
</protein>
<name>A0A0E9SLD6_ANGAN</name>
<sequence>MARASFIEIIPEHWG</sequence>
<evidence type="ECO:0000313" key="1">
    <source>
        <dbReference type="EMBL" id="JAH41475.1"/>
    </source>
</evidence>
<organism evidence="1">
    <name type="scientific">Anguilla anguilla</name>
    <name type="common">European freshwater eel</name>
    <name type="synonym">Muraena anguilla</name>
    <dbReference type="NCBI Taxonomy" id="7936"/>
    <lineage>
        <taxon>Eukaryota</taxon>
        <taxon>Metazoa</taxon>
        <taxon>Chordata</taxon>
        <taxon>Craniata</taxon>
        <taxon>Vertebrata</taxon>
        <taxon>Euteleostomi</taxon>
        <taxon>Actinopterygii</taxon>
        <taxon>Neopterygii</taxon>
        <taxon>Teleostei</taxon>
        <taxon>Anguilliformes</taxon>
        <taxon>Anguillidae</taxon>
        <taxon>Anguilla</taxon>
    </lineage>
</organism>
<dbReference type="EMBL" id="GBXM01067102">
    <property type="protein sequence ID" value="JAH41475.1"/>
    <property type="molecule type" value="Transcribed_RNA"/>
</dbReference>
<proteinExistence type="predicted"/>